<name>A0A1S8WTU3_OPIVI</name>
<keyword evidence="2" id="KW-1185">Reference proteome</keyword>
<evidence type="ECO:0000313" key="1">
    <source>
        <dbReference type="EMBL" id="OON17858.1"/>
    </source>
</evidence>
<dbReference type="AlphaFoldDB" id="A0A1S8WTU3"/>
<reference evidence="1 2" key="1">
    <citation type="submission" date="2015-03" db="EMBL/GenBank/DDBJ databases">
        <title>Draft genome of the nematode, Opisthorchis viverrini.</title>
        <authorList>
            <person name="Mitreva M."/>
        </authorList>
    </citation>
    <scope>NUCLEOTIDE SEQUENCE [LARGE SCALE GENOMIC DNA]</scope>
    <source>
        <strain evidence="1">Khon Kaen</strain>
    </source>
</reference>
<sequence>MNTTTYATFYFAVEGNFWVIGCLPLRRKGHLDIPTYISSSPTIHTPEKPTQCVTPQLTNPENTDTQIFEHPPNIGLNPGTFVVLTSTAPLNLHSINSLVLPSTVTQQEIPATCRPQLPTTILGEEPLKMDENGVEYIPFAHTPLYSAHQDTMNKKPDGAAETMSSRRSIEIPCCSSVCASKQLYVQLPAIPTALYLDDACALRKTYQPNFDIKTKDREVIGVNSGPFVHTSPKASIACIITPSLPGMQACTKWDSPLSATSSSGYVGPDCVPVIIPATSLTCPKSPVNTFQTSTTVQMAKSNTFQTPS</sequence>
<protein>
    <submittedName>
        <fullName evidence="1">Uncharacterized protein</fullName>
    </submittedName>
</protein>
<accession>A0A1S8WTU3</accession>
<proteinExistence type="predicted"/>
<evidence type="ECO:0000313" key="2">
    <source>
        <dbReference type="Proteomes" id="UP000243686"/>
    </source>
</evidence>
<dbReference type="Proteomes" id="UP000243686">
    <property type="component" value="Unassembled WGS sequence"/>
</dbReference>
<organism evidence="1 2">
    <name type="scientific">Opisthorchis viverrini</name>
    <name type="common">Southeast Asian liver fluke</name>
    <dbReference type="NCBI Taxonomy" id="6198"/>
    <lineage>
        <taxon>Eukaryota</taxon>
        <taxon>Metazoa</taxon>
        <taxon>Spiralia</taxon>
        <taxon>Lophotrochozoa</taxon>
        <taxon>Platyhelminthes</taxon>
        <taxon>Trematoda</taxon>
        <taxon>Digenea</taxon>
        <taxon>Opisthorchiida</taxon>
        <taxon>Opisthorchiata</taxon>
        <taxon>Opisthorchiidae</taxon>
        <taxon>Opisthorchis</taxon>
    </lineage>
</organism>
<gene>
    <name evidence="1" type="ORF">X801_06299</name>
</gene>
<dbReference type="EMBL" id="KV894801">
    <property type="protein sequence ID" value="OON17858.1"/>
    <property type="molecule type" value="Genomic_DNA"/>
</dbReference>